<protein>
    <submittedName>
        <fullName evidence="2">Uncharacterized protein</fullName>
    </submittedName>
</protein>
<dbReference type="AlphaFoldDB" id="A0AAV7RU73"/>
<keyword evidence="3" id="KW-1185">Reference proteome</keyword>
<evidence type="ECO:0000256" key="1">
    <source>
        <dbReference type="SAM" id="MobiDB-lite"/>
    </source>
</evidence>
<proteinExistence type="predicted"/>
<accession>A0AAV7RU73</accession>
<dbReference type="Proteomes" id="UP001066276">
    <property type="component" value="Chromosome 5"/>
</dbReference>
<name>A0AAV7RU73_PLEWA</name>
<evidence type="ECO:0000313" key="3">
    <source>
        <dbReference type="Proteomes" id="UP001066276"/>
    </source>
</evidence>
<organism evidence="2 3">
    <name type="scientific">Pleurodeles waltl</name>
    <name type="common">Iberian ribbed newt</name>
    <dbReference type="NCBI Taxonomy" id="8319"/>
    <lineage>
        <taxon>Eukaryota</taxon>
        <taxon>Metazoa</taxon>
        <taxon>Chordata</taxon>
        <taxon>Craniata</taxon>
        <taxon>Vertebrata</taxon>
        <taxon>Euteleostomi</taxon>
        <taxon>Amphibia</taxon>
        <taxon>Batrachia</taxon>
        <taxon>Caudata</taxon>
        <taxon>Salamandroidea</taxon>
        <taxon>Salamandridae</taxon>
        <taxon>Pleurodelinae</taxon>
        <taxon>Pleurodeles</taxon>
    </lineage>
</organism>
<dbReference type="EMBL" id="JANPWB010000009">
    <property type="protein sequence ID" value="KAJ1156336.1"/>
    <property type="molecule type" value="Genomic_DNA"/>
</dbReference>
<gene>
    <name evidence="2" type="ORF">NDU88_009060</name>
</gene>
<evidence type="ECO:0000313" key="2">
    <source>
        <dbReference type="EMBL" id="KAJ1156336.1"/>
    </source>
</evidence>
<sequence length="147" mass="15659">MAQTMWSVAGIRHRADWPGKKTPAGLPGCVQLQGGSFMARSMQRRESGLGEYYTAGAPRTQKSAATRPRDQDDQQENARASAECPNGSDEAAERFAGRGRGSRAMVRSTACEQRRGGKLEAAGLLDSERVSWALITSCGMTGPGTPA</sequence>
<feature type="region of interest" description="Disordered" evidence="1">
    <location>
        <begin position="48"/>
        <end position="110"/>
    </location>
</feature>
<comment type="caution">
    <text evidence="2">The sequence shown here is derived from an EMBL/GenBank/DDBJ whole genome shotgun (WGS) entry which is preliminary data.</text>
</comment>
<reference evidence="2" key="1">
    <citation type="journal article" date="2022" name="bioRxiv">
        <title>Sequencing and chromosome-scale assembly of the giantPleurodeles waltlgenome.</title>
        <authorList>
            <person name="Brown T."/>
            <person name="Elewa A."/>
            <person name="Iarovenko S."/>
            <person name="Subramanian E."/>
            <person name="Araus A.J."/>
            <person name="Petzold A."/>
            <person name="Susuki M."/>
            <person name="Suzuki K.-i.T."/>
            <person name="Hayashi T."/>
            <person name="Toyoda A."/>
            <person name="Oliveira C."/>
            <person name="Osipova E."/>
            <person name="Leigh N.D."/>
            <person name="Simon A."/>
            <person name="Yun M.H."/>
        </authorList>
    </citation>
    <scope>NUCLEOTIDE SEQUENCE</scope>
    <source>
        <strain evidence="2">20211129_DDA</strain>
        <tissue evidence="2">Liver</tissue>
    </source>
</reference>